<dbReference type="GO" id="GO:0000182">
    <property type="term" value="F:rDNA binding"/>
    <property type="evidence" value="ECO:0007669"/>
    <property type="project" value="TreeGrafter"/>
</dbReference>
<dbReference type="PANTHER" id="PTHR28079">
    <property type="entry name" value="RNA POLYMERASE I-SPECIFIC TRANSCRIPTION INITIATION FACTOR RRN5"/>
    <property type="match status" value="1"/>
</dbReference>
<accession>A0A9P4X2Z9</accession>
<dbReference type="GO" id="GO:0000500">
    <property type="term" value="C:RNA polymerase I upstream activating factor complex"/>
    <property type="evidence" value="ECO:0007669"/>
    <property type="project" value="InterPro"/>
</dbReference>
<dbReference type="InterPro" id="IPR036864">
    <property type="entry name" value="Zn2-C6_fun-type_DNA-bd_sf"/>
</dbReference>
<sequence length="736" mass="82230">MSSGDESAQELSSDDNTTPQQSRTSSRLQSQTPGTPRKRRRIESVEPSRVRKYYLEGKYSDAYRVLFNEDVSRAAARFEPDDGLQHYNTQYGASTWTGKEQATLFAALGRLGKDDAAGIAQAVGTKSIAETHELLLLLQDAAIEKGDVGLTLRDVPAAIEVGQECNEELDVMAEALAWYQEQWEVSEERERYGDYWLITPAIAADIEEAINGPSRAVSTQPATPAEPGTPRTGPGIAGSCERCRHHKIRCDRKVPCTNCARMKKVVCEYKPSKRLHPPVDLTPQSPKMDEDFPTAVVTEPQILQDIPQATLLHAENMLTLSRDLFMNRSPDIPSPWPHWSVYTSEQVPQPSIMRTAFNDFHTLVVSVTKRLMQAAITQATSRLRSQRRRTKKGVMPFVKTRDVLSAIDILGLERNGRSRWTGVAKRCNVRVFDEQRTTRFKIKRREISWDQAEQILGLYDAVSASSITDEGLTRPAADSEGEAAFNRRAARAGTPLPMERLSLSNSESKVELDAASDSASTISDNEEREDSDCLQRDSADRSSSDEPEDVPESVVPKQTLEQFDQEASRQEEYALCSRLDLAIETKRKSPSLDESGDDDRQKLFNKVDDWRNWTEYRAVWEEHETPVPMARFIADQRPHATPAAHIRNVGSDASSTTSGSPQQSRRKRPAAIELQAQNPRSYAAMQGDAYSLRDDAQRSDASQSDDEADADVPTQSVEDSGLAQSMSSQDAMDWER</sequence>
<dbReference type="InterPro" id="IPR039601">
    <property type="entry name" value="Rrn5"/>
</dbReference>
<evidence type="ECO:0000256" key="1">
    <source>
        <dbReference type="ARBA" id="ARBA00023242"/>
    </source>
</evidence>
<keyword evidence="5" id="KW-1185">Reference proteome</keyword>
<evidence type="ECO:0000313" key="4">
    <source>
        <dbReference type="EMBL" id="KAF3048339.1"/>
    </source>
</evidence>
<feature type="region of interest" description="Disordered" evidence="2">
    <location>
        <begin position="489"/>
        <end position="558"/>
    </location>
</feature>
<dbReference type="Pfam" id="PF00172">
    <property type="entry name" value="Zn_clus"/>
    <property type="match status" value="1"/>
</dbReference>
<organism evidence="4 5">
    <name type="scientific">Didymella heteroderae</name>
    <dbReference type="NCBI Taxonomy" id="1769908"/>
    <lineage>
        <taxon>Eukaryota</taxon>
        <taxon>Fungi</taxon>
        <taxon>Dikarya</taxon>
        <taxon>Ascomycota</taxon>
        <taxon>Pezizomycotina</taxon>
        <taxon>Dothideomycetes</taxon>
        <taxon>Pleosporomycetidae</taxon>
        <taxon>Pleosporales</taxon>
        <taxon>Pleosporineae</taxon>
        <taxon>Didymellaceae</taxon>
        <taxon>Didymella</taxon>
    </lineage>
</organism>
<protein>
    <recommendedName>
        <fullName evidence="3">Zn(2)-C6 fungal-type domain-containing protein</fullName>
    </recommendedName>
</protein>
<dbReference type="SUPFAM" id="SSF57701">
    <property type="entry name" value="Zn2/Cys6 DNA-binding domain"/>
    <property type="match status" value="1"/>
</dbReference>
<dbReference type="AlphaFoldDB" id="A0A9P4X2Z9"/>
<feature type="compositionally biased region" description="Low complexity" evidence="2">
    <location>
        <begin position="17"/>
        <end position="33"/>
    </location>
</feature>
<keyword evidence="1" id="KW-0539">Nucleus</keyword>
<feature type="compositionally biased region" description="Polar residues" evidence="2">
    <location>
        <begin position="1"/>
        <end position="16"/>
    </location>
</feature>
<dbReference type="EMBL" id="SWKV01000001">
    <property type="protein sequence ID" value="KAF3048339.1"/>
    <property type="molecule type" value="Genomic_DNA"/>
</dbReference>
<dbReference type="GO" id="GO:0001181">
    <property type="term" value="F:RNA polymerase I general transcription initiation factor activity"/>
    <property type="evidence" value="ECO:0007669"/>
    <property type="project" value="TreeGrafter"/>
</dbReference>
<feature type="compositionally biased region" description="Basic and acidic residues" evidence="2">
    <location>
        <begin position="531"/>
        <end position="544"/>
    </location>
</feature>
<dbReference type="GO" id="GO:0042790">
    <property type="term" value="P:nucleolar large rRNA transcription by RNA polymerase I"/>
    <property type="evidence" value="ECO:0007669"/>
    <property type="project" value="InterPro"/>
</dbReference>
<dbReference type="Gene3D" id="4.10.240.10">
    <property type="entry name" value="Zn(2)-C6 fungal-type DNA-binding domain"/>
    <property type="match status" value="1"/>
</dbReference>
<evidence type="ECO:0000313" key="5">
    <source>
        <dbReference type="Proteomes" id="UP000758155"/>
    </source>
</evidence>
<feature type="domain" description="Zn(2)-C6 fungal-type" evidence="3">
    <location>
        <begin position="239"/>
        <end position="269"/>
    </location>
</feature>
<gene>
    <name evidence="4" type="ORF">E8E12_011704</name>
</gene>
<dbReference type="SMART" id="SM00066">
    <property type="entry name" value="GAL4"/>
    <property type="match status" value="1"/>
</dbReference>
<dbReference type="GO" id="GO:0006361">
    <property type="term" value="P:transcription initiation at RNA polymerase I promoter"/>
    <property type="evidence" value="ECO:0007669"/>
    <property type="project" value="TreeGrafter"/>
</dbReference>
<dbReference type="CDD" id="cd00067">
    <property type="entry name" value="GAL4"/>
    <property type="match status" value="1"/>
</dbReference>
<feature type="compositionally biased region" description="Low complexity" evidence="2">
    <location>
        <begin position="513"/>
        <end position="523"/>
    </location>
</feature>
<dbReference type="InterPro" id="IPR001138">
    <property type="entry name" value="Zn2Cys6_DnaBD"/>
</dbReference>
<dbReference type="GO" id="GO:0008270">
    <property type="term" value="F:zinc ion binding"/>
    <property type="evidence" value="ECO:0007669"/>
    <property type="project" value="InterPro"/>
</dbReference>
<evidence type="ECO:0000259" key="3">
    <source>
        <dbReference type="PROSITE" id="PS50048"/>
    </source>
</evidence>
<evidence type="ECO:0000256" key="2">
    <source>
        <dbReference type="SAM" id="MobiDB-lite"/>
    </source>
</evidence>
<feature type="region of interest" description="Disordered" evidence="2">
    <location>
        <begin position="214"/>
        <end position="234"/>
    </location>
</feature>
<feature type="region of interest" description="Disordered" evidence="2">
    <location>
        <begin position="632"/>
        <end position="736"/>
    </location>
</feature>
<feature type="region of interest" description="Disordered" evidence="2">
    <location>
        <begin position="1"/>
        <end position="45"/>
    </location>
</feature>
<name>A0A9P4X2Z9_9PLEO</name>
<reference evidence="4" key="1">
    <citation type="submission" date="2019-04" db="EMBL/GenBank/DDBJ databases">
        <title>Sequencing of skin fungus with MAO and IRED activity.</title>
        <authorList>
            <person name="Marsaioli A.J."/>
            <person name="Bonatto J.M.C."/>
            <person name="Reis Junior O."/>
        </authorList>
    </citation>
    <scope>NUCLEOTIDE SEQUENCE</scope>
    <source>
        <strain evidence="4">28M1</strain>
    </source>
</reference>
<dbReference type="Proteomes" id="UP000758155">
    <property type="component" value="Unassembled WGS sequence"/>
</dbReference>
<comment type="caution">
    <text evidence="4">The sequence shown here is derived from an EMBL/GenBank/DDBJ whole genome shotgun (WGS) entry which is preliminary data.</text>
</comment>
<dbReference type="PROSITE" id="PS50048">
    <property type="entry name" value="ZN2_CY6_FUNGAL_2"/>
    <property type="match status" value="1"/>
</dbReference>
<dbReference type="PROSITE" id="PS00463">
    <property type="entry name" value="ZN2_CY6_FUNGAL_1"/>
    <property type="match status" value="1"/>
</dbReference>
<dbReference type="OrthoDB" id="2240312at2759"/>
<dbReference type="PANTHER" id="PTHR28079:SF1">
    <property type="entry name" value="RNA POLYMERASE I-SPECIFIC TRANSCRIPTION INITIATION FACTOR RRN5"/>
    <property type="match status" value="1"/>
</dbReference>
<dbReference type="GO" id="GO:0000981">
    <property type="term" value="F:DNA-binding transcription factor activity, RNA polymerase II-specific"/>
    <property type="evidence" value="ECO:0007669"/>
    <property type="project" value="InterPro"/>
</dbReference>
<feature type="compositionally biased region" description="Polar residues" evidence="2">
    <location>
        <begin position="713"/>
        <end position="730"/>
    </location>
</feature>
<feature type="compositionally biased region" description="Polar residues" evidence="2">
    <location>
        <begin position="651"/>
        <end position="663"/>
    </location>
</feature>
<proteinExistence type="predicted"/>